<feature type="transmembrane region" description="Helical" evidence="2">
    <location>
        <begin position="127"/>
        <end position="151"/>
    </location>
</feature>
<evidence type="ECO:0000313" key="4">
    <source>
        <dbReference type="Proteomes" id="UP000521872"/>
    </source>
</evidence>
<keyword evidence="2" id="KW-0812">Transmembrane</keyword>
<feature type="compositionally biased region" description="Acidic residues" evidence="1">
    <location>
        <begin position="221"/>
        <end position="232"/>
    </location>
</feature>
<comment type="caution">
    <text evidence="3">The sequence shown here is derived from an EMBL/GenBank/DDBJ whole genome shotgun (WGS) entry which is preliminary data.</text>
</comment>
<name>A0A8H4QG84_9AGAR</name>
<accession>A0A8H4QG84</accession>
<sequence>MFVSSLGPVTSPEEGLISVLFVGIGQGIADALMIWRCWQALTGRRNRKLLLFAFYIGEIVLLLVGFAIAGLVWFDPRYKTAQFARRYNILQGSTFLVTAMTSMMATFVIGAQIYVSTRQNLRARKRYAHIVEIMIQSAALYSLTILGQAIIALTTSGNLATLTSAILNGEFYTSGLMVFTTAFAPTLMVARISIERSKVWEAHSPMHTMSQTEEHTMPPDDAGEIQAEDVHR</sequence>
<gene>
    <name evidence="3" type="ORF">D9613_010637</name>
</gene>
<feature type="transmembrane region" description="Helical" evidence="2">
    <location>
        <begin position="171"/>
        <end position="190"/>
    </location>
</feature>
<dbReference type="Proteomes" id="UP000521872">
    <property type="component" value="Unassembled WGS sequence"/>
</dbReference>
<organism evidence="3 4">
    <name type="scientific">Agrocybe pediades</name>
    <dbReference type="NCBI Taxonomy" id="84607"/>
    <lineage>
        <taxon>Eukaryota</taxon>
        <taxon>Fungi</taxon>
        <taxon>Dikarya</taxon>
        <taxon>Basidiomycota</taxon>
        <taxon>Agaricomycotina</taxon>
        <taxon>Agaricomycetes</taxon>
        <taxon>Agaricomycetidae</taxon>
        <taxon>Agaricales</taxon>
        <taxon>Agaricineae</taxon>
        <taxon>Strophariaceae</taxon>
        <taxon>Agrocybe</taxon>
    </lineage>
</organism>
<dbReference type="EMBL" id="JAACJL010000059">
    <property type="protein sequence ID" value="KAF4610338.1"/>
    <property type="molecule type" value="Genomic_DNA"/>
</dbReference>
<dbReference type="AlphaFoldDB" id="A0A8H4QG84"/>
<evidence type="ECO:0000256" key="1">
    <source>
        <dbReference type="SAM" id="MobiDB-lite"/>
    </source>
</evidence>
<protein>
    <submittedName>
        <fullName evidence="3">Uncharacterized protein</fullName>
    </submittedName>
</protein>
<keyword evidence="2" id="KW-0472">Membrane</keyword>
<reference evidence="3 4" key="1">
    <citation type="submission" date="2019-12" db="EMBL/GenBank/DDBJ databases">
        <authorList>
            <person name="Floudas D."/>
            <person name="Bentzer J."/>
            <person name="Ahren D."/>
            <person name="Johansson T."/>
            <person name="Persson P."/>
            <person name="Tunlid A."/>
        </authorList>
    </citation>
    <scope>NUCLEOTIDE SEQUENCE [LARGE SCALE GENOMIC DNA]</scope>
    <source>
        <strain evidence="3 4">CBS 102.39</strain>
    </source>
</reference>
<proteinExistence type="predicted"/>
<feature type="region of interest" description="Disordered" evidence="1">
    <location>
        <begin position="207"/>
        <end position="232"/>
    </location>
</feature>
<feature type="transmembrane region" description="Helical" evidence="2">
    <location>
        <begin position="94"/>
        <end position="115"/>
    </location>
</feature>
<keyword evidence="2" id="KW-1133">Transmembrane helix</keyword>
<feature type="transmembrane region" description="Helical" evidence="2">
    <location>
        <begin position="50"/>
        <end position="74"/>
    </location>
</feature>
<keyword evidence="4" id="KW-1185">Reference proteome</keyword>
<feature type="transmembrane region" description="Helical" evidence="2">
    <location>
        <begin position="15"/>
        <end position="38"/>
    </location>
</feature>
<evidence type="ECO:0000313" key="3">
    <source>
        <dbReference type="EMBL" id="KAF4610338.1"/>
    </source>
</evidence>
<evidence type="ECO:0000256" key="2">
    <source>
        <dbReference type="SAM" id="Phobius"/>
    </source>
</evidence>